<feature type="region of interest" description="Disordered" evidence="1">
    <location>
        <begin position="524"/>
        <end position="547"/>
    </location>
</feature>
<feature type="compositionally biased region" description="Polar residues" evidence="1">
    <location>
        <begin position="306"/>
        <end position="320"/>
    </location>
</feature>
<sequence>MPSLHLSRTHRPQTAPERDFDQNSPSFMPSDRLGWHRRSATDGQTQSGLLSARRRFSAATLLDQNRFINSARQLRQRSSSSAGLPSSGSNLDHRLGHWNAWLPQPSTRVPTNNIKQFVAERKASVQSVAHRIRPRSTIRGDSFVPLGTALSSKPAVAQSPVPEGSTTHRDQLIGGSTLHPLNKSQESIASKRRKQNITLGSQGAHSSRTHPLSAVEPHQLSVRIPKAGIAQDASWISELKATSPFDDPFEDFQSSADHYRLRRARRHSWLGHTKAPNTSTQQGNGERKRRPSAPAHFDSGLKVLQSPVSKMTPLTPSSEGARSKRLSSQSFSSLAHPTPSTRPSLKVHSRAGKRLSQISHYGSGSDQVRSEQQDDDSESHHVFHITDHQTLQMRVLQLENELRMSRYNTDMWMSRYGALAATNPSSGKRQEQDRPQRIETDAGSETSYSLSIPPHQKKPRRLTSFEQSIRSERESAIPPAKEAAVSDNMLPPSTDSVDVQTGRATRMNSYRSDSSTGSVLKARAQVSPPAETLAQTKRPENDSEPAPLLRPLSVCEQIDYLADGGREGIDSATLNSLMPEDGSSKRQRGLSGSAATGITQMAAGLKAKLRTGKAGDRLSPAASQGMLPPMPLKSPNRPTVKLFGRRSSALPSSNVSLKEDSASLLVSSPMPMKGSEVSSVHGFLLHPPGESKGPSGSPTPAQALAADYGRNRSASVVSRLSINTLQSATRRVSTTLGPTMKGKGNALRLSGMGNSAATPKAPTRTITTGMIGSPVLVASTDQRTDTVEETPDPYAHRRSIATSRSIAPEWLESIAMDTSSSDENEDSQEPVQDPEQSAGLSSAMASSTVLSQYAENSLPRSLSKTIISKPLPESSIEHRLDDKPLPEVQDCEAGVQSPAELEEEQREELRHQEDERLLADKPHGVSPSHTPAYTPSVSTLSSLKTHNHEPRPLLNASEDVGRPSEELGLEQFSFLVAEAPDEGMTTGKQKSGRMEKSNSKSTTLGQLGQISPPASSPEVGSSGPQSCAETPAGDESNSLRLPDTTGQRGLVSTRTSNRSSTSLRNRLGRASSFLPNSPSPVSQSSRNMGSHDVHTSVPQSPGPPSPALTPSPKEKELPEPVPARTETEQSGKSPSKSPIPKRRAEPALASTDQDLKPNATPASSRSSLLKKLRPSLIPRKSASTMKSSSSDMGSQSESDQKNGDRSVLTRPTVPKSTSFSSQRKLLDRGLAEPGDSSLPIVTIGKKEAAPPAAPVERPVSKDGVQALALDWLHAHTLVEQGFEAADVDVDDQVQAADESRSSSKIPVRSQTIGSGLGLHVARPKDAAPAVPAKNPTPLYAHITPPGSDGGQ</sequence>
<feature type="compositionally biased region" description="Polar residues" evidence="1">
    <location>
        <begin position="491"/>
        <end position="500"/>
    </location>
</feature>
<feature type="compositionally biased region" description="Polar residues" evidence="1">
    <location>
        <begin position="834"/>
        <end position="844"/>
    </location>
</feature>
<feature type="compositionally biased region" description="Basic and acidic residues" evidence="1">
    <location>
        <begin position="875"/>
        <end position="885"/>
    </location>
</feature>
<feature type="compositionally biased region" description="Polar residues" evidence="1">
    <location>
        <begin position="1035"/>
        <end position="1047"/>
    </location>
</feature>
<feature type="compositionally biased region" description="Pro residues" evidence="1">
    <location>
        <begin position="1100"/>
        <end position="1109"/>
    </location>
</feature>
<dbReference type="EMBL" id="JAPDMZ010000031">
    <property type="protein sequence ID" value="KAK0554984.1"/>
    <property type="molecule type" value="Genomic_DNA"/>
</dbReference>
<feature type="region of interest" description="Disordered" evidence="1">
    <location>
        <begin position="735"/>
        <end position="767"/>
    </location>
</feature>
<proteinExistence type="predicted"/>
<name>A0AAN6GY30_9BASI</name>
<feature type="region of interest" description="Disordered" evidence="1">
    <location>
        <begin position="817"/>
        <end position="844"/>
    </location>
</feature>
<feature type="compositionally biased region" description="Polar residues" evidence="1">
    <location>
        <begin position="275"/>
        <end position="284"/>
    </location>
</feature>
<feature type="region of interest" description="Disordered" evidence="1">
    <location>
        <begin position="611"/>
        <end position="635"/>
    </location>
</feature>
<reference evidence="2" key="1">
    <citation type="journal article" date="2023" name="PhytoFront">
        <title>Draft Genome Resources of Seven Strains of Tilletia horrida, Causal Agent of Kernel Smut of Rice.</title>
        <authorList>
            <person name="Khanal S."/>
            <person name="Antony Babu S."/>
            <person name="Zhou X.G."/>
        </authorList>
    </citation>
    <scope>NUCLEOTIDE SEQUENCE</scope>
    <source>
        <strain evidence="2">TX6</strain>
    </source>
</reference>
<feature type="region of interest" description="Disordered" evidence="1">
    <location>
        <begin position="421"/>
        <end position="500"/>
    </location>
</feature>
<organism evidence="2 3">
    <name type="scientific">Tilletia horrida</name>
    <dbReference type="NCBI Taxonomy" id="155126"/>
    <lineage>
        <taxon>Eukaryota</taxon>
        <taxon>Fungi</taxon>
        <taxon>Dikarya</taxon>
        <taxon>Basidiomycota</taxon>
        <taxon>Ustilaginomycotina</taxon>
        <taxon>Exobasidiomycetes</taxon>
        <taxon>Tilletiales</taxon>
        <taxon>Tilletiaceae</taxon>
        <taxon>Tilletia</taxon>
    </lineage>
</organism>
<keyword evidence="3" id="KW-1185">Reference proteome</keyword>
<protein>
    <submittedName>
        <fullName evidence="2">Uncharacterized protein</fullName>
    </submittedName>
</protein>
<feature type="region of interest" description="Disordered" evidence="1">
    <location>
        <begin position="267"/>
        <end position="385"/>
    </location>
</feature>
<feature type="region of interest" description="Disordered" evidence="1">
    <location>
        <begin position="873"/>
        <end position="1238"/>
    </location>
</feature>
<feature type="region of interest" description="Disordered" evidence="1">
    <location>
        <begin position="1"/>
        <end position="49"/>
    </location>
</feature>
<feature type="region of interest" description="Disordered" evidence="1">
    <location>
        <begin position="1322"/>
        <end position="1351"/>
    </location>
</feature>
<feature type="compositionally biased region" description="Polar residues" evidence="1">
    <location>
        <begin position="356"/>
        <end position="367"/>
    </location>
</feature>
<feature type="compositionally biased region" description="Polar residues" evidence="1">
    <location>
        <begin position="999"/>
        <end position="1028"/>
    </location>
</feature>
<feature type="compositionally biased region" description="Basic and acidic residues" evidence="1">
    <location>
        <begin position="368"/>
        <end position="385"/>
    </location>
</feature>
<feature type="compositionally biased region" description="Low complexity" evidence="1">
    <location>
        <begin position="1174"/>
        <end position="1197"/>
    </location>
</feature>
<evidence type="ECO:0000313" key="2">
    <source>
        <dbReference type="EMBL" id="KAK0554984.1"/>
    </source>
</evidence>
<feature type="region of interest" description="Disordered" evidence="1">
    <location>
        <begin position="154"/>
        <end position="190"/>
    </location>
</feature>
<comment type="caution">
    <text evidence="2">The sequence shown here is derived from an EMBL/GenBank/DDBJ whole genome shotgun (WGS) entry which is preliminary data.</text>
</comment>
<accession>A0AAN6GY30</accession>
<feature type="compositionally biased region" description="Low complexity" evidence="1">
    <location>
        <begin position="1052"/>
        <end position="1065"/>
    </location>
</feature>
<evidence type="ECO:0000256" key="1">
    <source>
        <dbReference type="SAM" id="MobiDB-lite"/>
    </source>
</evidence>
<feature type="compositionally biased region" description="Basic and acidic residues" evidence="1">
    <location>
        <begin position="907"/>
        <end position="923"/>
    </location>
</feature>
<feature type="compositionally biased region" description="Basic and acidic residues" evidence="1">
    <location>
        <begin position="428"/>
        <end position="440"/>
    </location>
</feature>
<feature type="compositionally biased region" description="Polar residues" evidence="1">
    <location>
        <begin position="1214"/>
        <end position="1223"/>
    </location>
</feature>
<feature type="compositionally biased region" description="Polar residues" evidence="1">
    <location>
        <begin position="927"/>
        <end position="944"/>
    </location>
</feature>
<dbReference type="Proteomes" id="UP001176517">
    <property type="component" value="Unassembled WGS sequence"/>
</dbReference>
<gene>
    <name evidence="2" type="ORF">OC846_001841</name>
</gene>
<feature type="compositionally biased region" description="Polar residues" evidence="1">
    <location>
        <begin position="1073"/>
        <end position="1088"/>
    </location>
</feature>
<evidence type="ECO:0000313" key="3">
    <source>
        <dbReference type="Proteomes" id="UP001176517"/>
    </source>
</evidence>